<evidence type="ECO:0000256" key="1">
    <source>
        <dbReference type="SAM" id="SignalP"/>
    </source>
</evidence>
<accession>A0ABW8MQM4</accession>
<proteinExistence type="predicted"/>
<evidence type="ECO:0000313" key="2">
    <source>
        <dbReference type="EMBL" id="MFK4446002.1"/>
    </source>
</evidence>
<keyword evidence="3" id="KW-1185">Reference proteome</keyword>
<feature type="chain" id="PRO_5046874765" evidence="1">
    <location>
        <begin position="22"/>
        <end position="730"/>
    </location>
</feature>
<protein>
    <submittedName>
        <fullName evidence="2">Uncharacterized protein</fullName>
    </submittedName>
</protein>
<sequence>MNNWRTAIFAGLLCLCRLASADSTVDIGSIMTQGSHSPVHMGLSNTTVNMTLSNSTVNMYGTVVVVEVVRQFANSRDEKLRMLSKQIAAGNTAAALSTLVVTEAEYGKNVKVLAQLYYTESHLRLLAGDLLGASEKAQLASTLEPKNCRYRSSIALLHLSTYRFLDAGEETRSGNVIVDECTSGTDAISIVMIRFVRAALAANDRNEQIAKAEMDALDRDLNAVNDVALKKDQYYSLFLTCIFSSAARSWWQDSAKRYWPAAEQRCLDVGARVEKNAVGASVLAKYVGTDWDPLMRDSTGHLRADRLSEQIRTWSNTSTIPALGIDDATRDSILGSLYVQRGFTEVWETYDVPRAMEDYRVAFGLLQPPAEALRPGAMIAFADLYFKTTNLENLSERVIVPDIQKVMTLWVEKVASSELEGVDPDNCNALGGAASVAYVMRSPRVSAIDAKLKTCSRVFIADTVGDLQFRAMQDGRRGSYYLSIGDQTNALAALNDEITTREKMSGFPFPIKQTSSLEEALLNRAIVESLKGDVELAVRDSDSAGELAFARGDLAHSGKAWSQNAYYLNLSRAKAGPAQATMDRAVEQLRVFYVGPEMPDDTCLKLSMYVTGLQVDVRLSIVQQRWQDASRKISAARRLVEANYKTCSERTYGREGMGQMLFSVMVQHFDLLSADKMVRKLAEGQDLKAIGVDNLIERAHQAWPTTEALETAMPIVSEINRVLESKSGGL</sequence>
<dbReference type="Proteomes" id="UP001620514">
    <property type="component" value="Unassembled WGS sequence"/>
</dbReference>
<feature type="signal peptide" evidence="1">
    <location>
        <begin position="1"/>
        <end position="21"/>
    </location>
</feature>
<keyword evidence="1" id="KW-0732">Signal</keyword>
<comment type="caution">
    <text evidence="2">The sequence shown here is derived from an EMBL/GenBank/DDBJ whole genome shotgun (WGS) entry which is preliminary data.</text>
</comment>
<evidence type="ECO:0000313" key="3">
    <source>
        <dbReference type="Proteomes" id="UP001620514"/>
    </source>
</evidence>
<organism evidence="2 3">
    <name type="scientific">Caballeronia udeis</name>
    <dbReference type="NCBI Taxonomy" id="1232866"/>
    <lineage>
        <taxon>Bacteria</taxon>
        <taxon>Pseudomonadati</taxon>
        <taxon>Pseudomonadota</taxon>
        <taxon>Betaproteobacteria</taxon>
        <taxon>Burkholderiales</taxon>
        <taxon>Burkholderiaceae</taxon>
        <taxon>Caballeronia</taxon>
    </lineage>
</organism>
<reference evidence="2 3" key="1">
    <citation type="submission" date="2024-11" db="EMBL/GenBank/DDBJ databases">
        <title>Using genomics to understand microbial adaptation to soil warming.</title>
        <authorList>
            <person name="Deangelis K.M. PhD."/>
        </authorList>
    </citation>
    <scope>NUCLEOTIDE SEQUENCE [LARGE SCALE GENOMIC DNA]</scope>
    <source>
        <strain evidence="2 3">GAS97</strain>
    </source>
</reference>
<gene>
    <name evidence="2" type="ORF">ABH943_006034</name>
</gene>
<dbReference type="EMBL" id="JBIYDN010000023">
    <property type="protein sequence ID" value="MFK4446002.1"/>
    <property type="molecule type" value="Genomic_DNA"/>
</dbReference>
<name>A0ABW8MQM4_9BURK</name>